<dbReference type="EMBL" id="VDFR01000034">
    <property type="protein sequence ID" value="TNC48653.1"/>
    <property type="molecule type" value="Genomic_DNA"/>
</dbReference>
<dbReference type="OrthoDB" id="9771302at2"/>
<comment type="similarity">
    <text evidence="1">Belongs to the NmrA-type oxidoreductase family.</text>
</comment>
<dbReference type="InterPro" id="IPR008030">
    <property type="entry name" value="NmrA-like"/>
</dbReference>
<sequence>MTMRIAVVGGTGTLGAPAVTALQARGHEVRSLSRGSADHPVDLSTGAGLRAALDGCEVVVDASNGAGAKAAQAVLVDGSRRLLEVEAAVGVAHHVAVSIVGCEKVPGLAYYRAKVAQEDVVRSGPVPWTLVRATQFHDLLDTWFSGAAKLGLRPSLAAPVQPVDVRDVADAIADVVDAVRGHDAAGGRTLSVAGPQAATLAELARAWSEVTGRGRVPVRVPMWGGLRAVAAGVLVDESPDVRGTTTFASWVKGAYA</sequence>
<feature type="domain" description="NmrA-like" evidence="3">
    <location>
        <begin position="2"/>
        <end position="216"/>
    </location>
</feature>
<evidence type="ECO:0000313" key="5">
    <source>
        <dbReference type="EMBL" id="TNC48653.1"/>
    </source>
</evidence>
<dbReference type="Proteomes" id="UP000306740">
    <property type="component" value="Unassembled WGS sequence"/>
</dbReference>
<reference evidence="5 6" key="1">
    <citation type="submission" date="2019-05" db="EMBL/GenBank/DDBJ databases">
        <title>Mumia sp. nov., isolated from the intestinal contents of plateau pika (Ochotona curzoniae) in the Qinghai-Tibet plateau of China.</title>
        <authorList>
            <person name="Tian Z."/>
        </authorList>
    </citation>
    <scope>NUCLEOTIDE SEQUENCE [LARGE SCALE GENOMIC DNA]</scope>
    <source>
        <strain evidence="6">527</strain>
        <strain evidence="5">Z527</strain>
    </source>
</reference>
<evidence type="ECO:0000256" key="1">
    <source>
        <dbReference type="ARBA" id="ARBA00006328"/>
    </source>
</evidence>
<evidence type="ECO:0000313" key="6">
    <source>
        <dbReference type="Proteomes" id="UP000306740"/>
    </source>
</evidence>
<organism evidence="5 6">
    <name type="scientific">Mumia zhuanghuii</name>
    <dbReference type="NCBI Taxonomy" id="2585211"/>
    <lineage>
        <taxon>Bacteria</taxon>
        <taxon>Bacillati</taxon>
        <taxon>Actinomycetota</taxon>
        <taxon>Actinomycetes</taxon>
        <taxon>Propionibacteriales</taxon>
        <taxon>Nocardioidaceae</taxon>
        <taxon>Mumia</taxon>
    </lineage>
</organism>
<evidence type="ECO:0000313" key="4">
    <source>
        <dbReference type="EMBL" id="TNC43566.1"/>
    </source>
</evidence>
<proteinExistence type="inferred from homology"/>
<dbReference type="Pfam" id="PF05368">
    <property type="entry name" value="NmrA"/>
    <property type="match status" value="1"/>
</dbReference>
<dbReference type="Gene3D" id="3.40.50.720">
    <property type="entry name" value="NAD(P)-binding Rossmann-like Domain"/>
    <property type="match status" value="1"/>
</dbReference>
<evidence type="ECO:0000259" key="3">
    <source>
        <dbReference type="Pfam" id="PF05368"/>
    </source>
</evidence>
<keyword evidence="2" id="KW-0521">NADP</keyword>
<dbReference type="InterPro" id="IPR036291">
    <property type="entry name" value="NAD(P)-bd_dom_sf"/>
</dbReference>
<name>A0A5C4MUN1_9ACTN</name>
<comment type="caution">
    <text evidence="5">The sequence shown here is derived from an EMBL/GenBank/DDBJ whole genome shotgun (WGS) entry which is preliminary data.</text>
</comment>
<dbReference type="PANTHER" id="PTHR42748:SF3">
    <property type="entry name" value="BLL4366 PROTEIN"/>
    <property type="match status" value="1"/>
</dbReference>
<evidence type="ECO:0000256" key="2">
    <source>
        <dbReference type="ARBA" id="ARBA00022857"/>
    </source>
</evidence>
<accession>A0A5C4MUN1</accession>
<dbReference type="InterPro" id="IPR051164">
    <property type="entry name" value="NmrA-like_oxidored"/>
</dbReference>
<dbReference type="PANTHER" id="PTHR42748">
    <property type="entry name" value="NITROGEN METABOLITE REPRESSION PROTEIN NMRA FAMILY MEMBER"/>
    <property type="match status" value="1"/>
</dbReference>
<dbReference type="AlphaFoldDB" id="A0A5C4MUN1"/>
<dbReference type="SUPFAM" id="SSF51735">
    <property type="entry name" value="NAD(P)-binding Rossmann-fold domains"/>
    <property type="match status" value="1"/>
</dbReference>
<dbReference type="EMBL" id="VDFR01000080">
    <property type="protein sequence ID" value="TNC43566.1"/>
    <property type="molecule type" value="Genomic_DNA"/>
</dbReference>
<gene>
    <name evidence="5" type="ORF">FHE65_07055</name>
    <name evidence="4" type="ORF">FHE65_18040</name>
</gene>
<protein>
    <submittedName>
        <fullName evidence="5">NAD-dependent dehydratase</fullName>
    </submittedName>
</protein>